<dbReference type="SMART" id="SM00825">
    <property type="entry name" value="PKS_KS"/>
    <property type="match status" value="1"/>
</dbReference>
<dbReference type="EMBL" id="RHFK02000009">
    <property type="protein sequence ID" value="TWW70741.1"/>
    <property type="molecule type" value="Genomic_DNA"/>
</dbReference>
<keyword evidence="1" id="KW-0596">Phosphopantetheine</keyword>
<reference evidence="9 10" key="1">
    <citation type="submission" date="2019-04" db="EMBL/GenBank/DDBJ databases">
        <title>Chromosome genome assembly for Takifugu flavidus.</title>
        <authorList>
            <person name="Xiao S."/>
        </authorList>
    </citation>
    <scope>NUCLEOTIDE SEQUENCE [LARGE SCALE GENOMIC DNA]</scope>
    <source>
        <strain evidence="9">HTHZ2018</strain>
        <tissue evidence="9">Muscle</tissue>
    </source>
</reference>
<evidence type="ECO:0000259" key="7">
    <source>
        <dbReference type="PROSITE" id="PS52004"/>
    </source>
</evidence>
<organism evidence="9 10">
    <name type="scientific">Takifugu flavidus</name>
    <name type="common">sansaifugu</name>
    <dbReference type="NCBI Taxonomy" id="433684"/>
    <lineage>
        <taxon>Eukaryota</taxon>
        <taxon>Metazoa</taxon>
        <taxon>Chordata</taxon>
        <taxon>Craniata</taxon>
        <taxon>Vertebrata</taxon>
        <taxon>Euteleostomi</taxon>
        <taxon>Actinopterygii</taxon>
        <taxon>Neopterygii</taxon>
        <taxon>Teleostei</taxon>
        <taxon>Neoteleostei</taxon>
        <taxon>Acanthomorphata</taxon>
        <taxon>Eupercaria</taxon>
        <taxon>Tetraodontiformes</taxon>
        <taxon>Tetradontoidea</taxon>
        <taxon>Tetraodontidae</taxon>
        <taxon>Takifugu</taxon>
    </lineage>
</organism>
<dbReference type="InterPro" id="IPR014043">
    <property type="entry name" value="Acyl_transferase_dom"/>
</dbReference>
<dbReference type="GO" id="GO:0016746">
    <property type="term" value="F:acyltransferase activity"/>
    <property type="evidence" value="ECO:0007669"/>
    <property type="project" value="InterPro"/>
</dbReference>
<evidence type="ECO:0000256" key="3">
    <source>
        <dbReference type="ARBA" id="ARBA00022679"/>
    </source>
</evidence>
<dbReference type="SUPFAM" id="SSF53901">
    <property type="entry name" value="Thiolase-like"/>
    <property type="match status" value="1"/>
</dbReference>
<gene>
    <name evidence="9" type="ORF">D4764_17G0002240</name>
</gene>
<evidence type="ECO:0000259" key="6">
    <source>
        <dbReference type="PROSITE" id="PS50075"/>
    </source>
</evidence>
<proteinExistence type="predicted"/>
<dbReference type="CDD" id="cd05274">
    <property type="entry name" value="KR_FAS_SDR_x"/>
    <property type="match status" value="1"/>
</dbReference>
<dbReference type="PROSITE" id="PS50075">
    <property type="entry name" value="CARRIER"/>
    <property type="match status" value="1"/>
</dbReference>
<dbReference type="PANTHER" id="PTHR45681:SF8">
    <property type="entry name" value="CARRIER DOMAIN-CONTAINING PROTEIN"/>
    <property type="match status" value="1"/>
</dbReference>
<comment type="caution">
    <text evidence="4">Lacks conserved residue(s) required for the propagation of feature annotation.</text>
</comment>
<dbReference type="InterPro" id="IPR016039">
    <property type="entry name" value="Thiolase-like"/>
</dbReference>
<dbReference type="InterPro" id="IPR013968">
    <property type="entry name" value="PKS_KR"/>
</dbReference>
<evidence type="ECO:0000256" key="2">
    <source>
        <dbReference type="ARBA" id="ARBA00022553"/>
    </source>
</evidence>
<dbReference type="AlphaFoldDB" id="A0A5C6NVY2"/>
<dbReference type="InterPro" id="IPR016035">
    <property type="entry name" value="Acyl_Trfase/lysoPLipase"/>
</dbReference>
<keyword evidence="10" id="KW-1185">Reference proteome</keyword>
<dbReference type="Gene3D" id="3.40.366.10">
    <property type="entry name" value="Malonyl-Coenzyme A Acyl Carrier Protein, domain 2"/>
    <property type="match status" value="2"/>
</dbReference>
<dbReference type="Gene3D" id="3.40.47.10">
    <property type="match status" value="2"/>
</dbReference>
<dbReference type="Pfam" id="PF00550">
    <property type="entry name" value="PP-binding"/>
    <property type="match status" value="1"/>
</dbReference>
<dbReference type="InterPro" id="IPR050444">
    <property type="entry name" value="Polyketide_Synthase"/>
</dbReference>
<protein>
    <submittedName>
        <fullName evidence="9">Putative polyketide synthase 1</fullName>
    </submittedName>
</protein>
<evidence type="ECO:0000256" key="5">
    <source>
        <dbReference type="SAM" id="MobiDB-lite"/>
    </source>
</evidence>
<feature type="region of interest" description="N-terminal hotdog fold" evidence="4">
    <location>
        <begin position="283"/>
        <end position="436"/>
    </location>
</feature>
<feature type="domain" description="PKS/mFAS DH" evidence="8">
    <location>
        <begin position="283"/>
        <end position="621"/>
    </location>
</feature>
<dbReference type="InterPro" id="IPR036291">
    <property type="entry name" value="NAD(P)-bd_dom_sf"/>
</dbReference>
<dbReference type="InterPro" id="IPR014031">
    <property type="entry name" value="Ketoacyl_synth_C"/>
</dbReference>
<dbReference type="InterPro" id="IPR049551">
    <property type="entry name" value="PKS_DH_C"/>
</dbReference>
<dbReference type="Gene3D" id="1.10.1200.10">
    <property type="entry name" value="ACP-like"/>
    <property type="match status" value="1"/>
</dbReference>
<sequence length="1140" mass="125628">MEDINDDIAVVGIGCNFPGGEGLDSFWKVLSEGKNCVVEIPTERFDTTSWYDPDGSKPGKTQTTRAALIKGFNEFDHRFFGIIETEADLMDPQQKLLLNCTYRTLEDAGISMESISGSRTGVYIGDCEMALCGGVSCIIEPGVFVALSKAKMISPGGTSRPFSIEADGYGRGEGCGVVLLKPLKDAIKDYNKVWGIISKTAVNQDGHSVTPVTKPSMTQQQELLQSIYSESDIARVQYIEAHGTGTTAGDPVEAGSISNVIAKAKSPESARLRIGSVKGNIGHAESAAGVAGLIKIKKVESVLQRHKGISISQWLNGEDENDDISTPSVVQPLLFAIQVGIVAVLKHWGVTPDIVLGHSVEEVLENLPDFYGKVCVAAFNSPQSCTLSGDADAVDSLHEKLRVVFSDRNLFVHELDVPAAYHSHMMDPILDDIEKNVKVQRDVVFVEIGPRRALQRNIQETLGNCTVVLPTVQPGSSLDAVMSTLGKLFELGFEYGPVFKQLDNVHFGDDFREAVTVIQVPDEILKQLHEYFIHPVLLDYFLQMTAAVAMRKQRARPGFPTAIGSVRISGRLQEKMVMYLRATKDTPNILEVCGSFSTLEGHVLVELKGVGISFLGSRTEVESCFYHNELIAVPSERPFQNCHIKAVVFEDKLGIAEGLRPYLHAESVLVENKEHWMADELHKAVLHLCSTNVEMENVLFLWGVEDLSNLSSEKMLDSLVIYCELFCRIVLALKDSKRSFTVRVITHRSSETTVDRISPGFVLSGLTRACAAEMVDLSFQLIDLASVTGEDIMALVHVIHTCNLQEVVINKGKRRYGMRIINVQCDVSVPMQVTDAISKIEEAFPSSPIRGVFHSAAVLHDAFIENLDQSLFRKVLQPKVKGAINLHRATLHKGLDFFVCYSSISSFIGNPSQSNYAAANSFLDMFCHYRRNLGLTGQSINWGPLNVGLLLNKDHFQKFLEAKGMMVMDVCDIHEALEKSLTLNRPQQVICKFNFKNLNIHVLSQNASLRDRLAALVIIGLKGDTNIAPDIEYTSSPHPHGNMRSIVSDTINVSEHDLNEDTSLQALGIDSMLAMTLQNKIFQETGVNVPLVWVIGWRSVSGVRRSPDGGESGSRSDNRQTGNHRQDTDEEGERENTRDS</sequence>
<name>A0A5C6NVY2_9TELE</name>
<dbReference type="PROSITE" id="PS52019">
    <property type="entry name" value="PKS_MFAS_DH"/>
    <property type="match status" value="1"/>
</dbReference>
<keyword evidence="2" id="KW-0597">Phosphoprotein</keyword>
<dbReference type="Pfam" id="PF14765">
    <property type="entry name" value="PS-DH"/>
    <property type="match status" value="1"/>
</dbReference>
<keyword evidence="3" id="KW-0808">Transferase</keyword>
<dbReference type="PANTHER" id="PTHR45681">
    <property type="entry name" value="POLYKETIDE SYNTHASE 44-RELATED"/>
    <property type="match status" value="1"/>
</dbReference>
<dbReference type="InterPro" id="IPR049900">
    <property type="entry name" value="PKS_mFAS_DH"/>
</dbReference>
<accession>A0A5C6NVY2</accession>
<dbReference type="PROSITE" id="PS52004">
    <property type="entry name" value="KS3_2"/>
    <property type="match status" value="1"/>
</dbReference>
<dbReference type="InterPro" id="IPR036736">
    <property type="entry name" value="ACP-like_sf"/>
</dbReference>
<dbReference type="Pfam" id="PF00109">
    <property type="entry name" value="ketoacyl-synt"/>
    <property type="match status" value="1"/>
</dbReference>
<evidence type="ECO:0000259" key="8">
    <source>
        <dbReference type="PROSITE" id="PS52019"/>
    </source>
</evidence>
<dbReference type="InterPro" id="IPR014030">
    <property type="entry name" value="Ketoacyl_synth_N"/>
</dbReference>
<dbReference type="InterPro" id="IPR001227">
    <property type="entry name" value="Ac_transferase_dom_sf"/>
</dbReference>
<dbReference type="Gene3D" id="3.40.50.720">
    <property type="entry name" value="NAD(P)-binding Rossmann-like Domain"/>
    <property type="match status" value="1"/>
</dbReference>
<dbReference type="InterPro" id="IPR042104">
    <property type="entry name" value="PKS_dehydratase_sf"/>
</dbReference>
<feature type="region of interest" description="Disordered" evidence="5">
    <location>
        <begin position="1104"/>
        <end position="1140"/>
    </location>
</feature>
<feature type="compositionally biased region" description="Polar residues" evidence="5">
    <location>
        <begin position="1113"/>
        <end position="1123"/>
    </location>
</feature>
<feature type="region of interest" description="C-terminal hotdog fold" evidence="4">
    <location>
        <begin position="466"/>
        <end position="621"/>
    </location>
</feature>
<dbReference type="SUPFAM" id="SSF52151">
    <property type="entry name" value="FabD/lysophospholipase-like"/>
    <property type="match status" value="1"/>
</dbReference>
<evidence type="ECO:0000313" key="9">
    <source>
        <dbReference type="EMBL" id="TWW70741.1"/>
    </source>
</evidence>
<dbReference type="SMART" id="SM00827">
    <property type="entry name" value="PKS_AT"/>
    <property type="match status" value="1"/>
</dbReference>
<dbReference type="CDD" id="cd00833">
    <property type="entry name" value="PKS"/>
    <property type="match status" value="1"/>
</dbReference>
<feature type="domain" description="Ketosynthase family 3 (KS3)" evidence="7">
    <location>
        <begin position="5"/>
        <end position="358"/>
    </location>
</feature>
<dbReference type="Pfam" id="PF08659">
    <property type="entry name" value="KR"/>
    <property type="match status" value="1"/>
</dbReference>
<dbReference type="Proteomes" id="UP000324091">
    <property type="component" value="Chromosome 17"/>
</dbReference>
<dbReference type="SMART" id="SM00822">
    <property type="entry name" value="PKS_KR"/>
    <property type="match status" value="1"/>
</dbReference>
<dbReference type="GO" id="GO:0032787">
    <property type="term" value="P:monocarboxylic acid metabolic process"/>
    <property type="evidence" value="ECO:0007669"/>
    <property type="project" value="UniProtKB-ARBA"/>
</dbReference>
<dbReference type="InterPro" id="IPR009081">
    <property type="entry name" value="PP-bd_ACP"/>
</dbReference>
<evidence type="ECO:0000313" key="10">
    <source>
        <dbReference type="Proteomes" id="UP000324091"/>
    </source>
</evidence>
<feature type="domain" description="Carrier" evidence="6">
    <location>
        <begin position="1034"/>
        <end position="1111"/>
    </location>
</feature>
<evidence type="ECO:0000256" key="4">
    <source>
        <dbReference type="PROSITE-ProRule" id="PRU01363"/>
    </source>
</evidence>
<comment type="caution">
    <text evidence="9">The sequence shown here is derived from an EMBL/GenBank/DDBJ whole genome shotgun (WGS) entry which is preliminary data.</text>
</comment>
<dbReference type="Pfam" id="PF02801">
    <property type="entry name" value="Ketoacyl-synt_C"/>
    <property type="match status" value="1"/>
</dbReference>
<dbReference type="Gene3D" id="3.10.129.110">
    <property type="entry name" value="Polyketide synthase dehydratase"/>
    <property type="match status" value="1"/>
</dbReference>
<dbReference type="SUPFAM" id="SSF51735">
    <property type="entry name" value="NAD(P)-binding Rossmann-fold domains"/>
    <property type="match status" value="1"/>
</dbReference>
<dbReference type="InterPro" id="IPR020841">
    <property type="entry name" value="PKS_Beta-ketoAc_synthase_dom"/>
</dbReference>
<dbReference type="SUPFAM" id="SSF47336">
    <property type="entry name" value="ACP-like"/>
    <property type="match status" value="1"/>
</dbReference>
<evidence type="ECO:0000256" key="1">
    <source>
        <dbReference type="ARBA" id="ARBA00022450"/>
    </source>
</evidence>
<dbReference type="InterPro" id="IPR057326">
    <property type="entry name" value="KR_dom"/>
</dbReference>